<reference evidence="1" key="1">
    <citation type="submission" date="2023-04" db="EMBL/GenBank/DDBJ databases">
        <title>Ambrosiozyma monospora NBRC 1965.</title>
        <authorList>
            <person name="Ichikawa N."/>
            <person name="Sato H."/>
            <person name="Tonouchi N."/>
        </authorList>
    </citation>
    <scope>NUCLEOTIDE SEQUENCE</scope>
    <source>
        <strain evidence="1">NBRC 1965</strain>
    </source>
</reference>
<dbReference type="GO" id="GO:0006401">
    <property type="term" value="P:RNA catabolic process"/>
    <property type="evidence" value="ECO:0007669"/>
    <property type="project" value="InterPro"/>
</dbReference>
<dbReference type="OrthoDB" id="6222486at2759"/>
<gene>
    <name evidence="1" type="ORF">Amon01_000374100</name>
</gene>
<dbReference type="Proteomes" id="UP001165063">
    <property type="component" value="Unassembled WGS sequence"/>
</dbReference>
<evidence type="ECO:0000313" key="2">
    <source>
        <dbReference type="Proteomes" id="UP001165063"/>
    </source>
</evidence>
<dbReference type="GO" id="GO:0032299">
    <property type="term" value="C:ribonuclease H2 complex"/>
    <property type="evidence" value="ECO:0007669"/>
    <property type="project" value="InterPro"/>
</dbReference>
<dbReference type="AlphaFoldDB" id="A0A9W7DG20"/>
<protein>
    <submittedName>
        <fullName evidence="1">Unnamed protein product</fullName>
    </submittedName>
</protein>
<accession>A0A9W7DG20</accession>
<dbReference type="Pfam" id="PF08615">
    <property type="entry name" value="RNase_H2_suC"/>
    <property type="match status" value="1"/>
</dbReference>
<name>A0A9W7DG20_AMBMO</name>
<organism evidence="1 2">
    <name type="scientific">Ambrosiozyma monospora</name>
    <name type="common">Yeast</name>
    <name type="synonym">Endomycopsis monosporus</name>
    <dbReference type="NCBI Taxonomy" id="43982"/>
    <lineage>
        <taxon>Eukaryota</taxon>
        <taxon>Fungi</taxon>
        <taxon>Dikarya</taxon>
        <taxon>Ascomycota</taxon>
        <taxon>Saccharomycotina</taxon>
        <taxon>Pichiomycetes</taxon>
        <taxon>Pichiales</taxon>
        <taxon>Pichiaceae</taxon>
        <taxon>Ambrosiozyma</taxon>
    </lineage>
</organism>
<sequence length="142" mass="16059">MSNTAYNTKPKESSSSTEYTCNVLPVNIDFTGTLSTTTKFWNAQLAKDEEKNQSVNYLRGRRLVGTHHENFGGNDPDTSTHSLKVFKKGETDFQKDTNTFEVVGECPTLVNYGHENVPGSDDCVERLNEWFELSRCIHDDDD</sequence>
<dbReference type="EMBL" id="BSXU01001655">
    <property type="protein sequence ID" value="GMG29664.1"/>
    <property type="molecule type" value="Genomic_DNA"/>
</dbReference>
<keyword evidence="2" id="KW-1185">Reference proteome</keyword>
<comment type="caution">
    <text evidence="1">The sequence shown here is derived from an EMBL/GenBank/DDBJ whole genome shotgun (WGS) entry which is preliminary data.</text>
</comment>
<dbReference type="InterPro" id="IPR013924">
    <property type="entry name" value="RNase_H2_suC"/>
</dbReference>
<proteinExistence type="predicted"/>
<dbReference type="Gene3D" id="2.40.128.680">
    <property type="match status" value="1"/>
</dbReference>
<evidence type="ECO:0000313" key="1">
    <source>
        <dbReference type="EMBL" id="GMG29664.1"/>
    </source>
</evidence>